<keyword evidence="2" id="KW-0677">Repeat</keyword>
<proteinExistence type="predicted"/>
<reference evidence="5" key="1">
    <citation type="journal article" date="2023" name="Mol. Phylogenet. Evol.">
        <title>Genome-scale phylogeny and comparative genomics of the fungal order Sordariales.</title>
        <authorList>
            <person name="Hensen N."/>
            <person name="Bonometti L."/>
            <person name="Westerberg I."/>
            <person name="Brannstrom I.O."/>
            <person name="Guillou S."/>
            <person name="Cros-Aarteil S."/>
            <person name="Calhoun S."/>
            <person name="Haridas S."/>
            <person name="Kuo A."/>
            <person name="Mondo S."/>
            <person name="Pangilinan J."/>
            <person name="Riley R."/>
            <person name="LaButti K."/>
            <person name="Andreopoulos B."/>
            <person name="Lipzen A."/>
            <person name="Chen C."/>
            <person name="Yan M."/>
            <person name="Daum C."/>
            <person name="Ng V."/>
            <person name="Clum A."/>
            <person name="Steindorff A."/>
            <person name="Ohm R.A."/>
            <person name="Martin F."/>
            <person name="Silar P."/>
            <person name="Natvig D.O."/>
            <person name="Lalanne C."/>
            <person name="Gautier V."/>
            <person name="Ament-Velasquez S.L."/>
            <person name="Kruys A."/>
            <person name="Hutchinson M.I."/>
            <person name="Powell A.J."/>
            <person name="Barry K."/>
            <person name="Miller A.N."/>
            <person name="Grigoriev I.V."/>
            <person name="Debuchy R."/>
            <person name="Gladieux P."/>
            <person name="Hiltunen Thoren M."/>
            <person name="Johannesson H."/>
        </authorList>
    </citation>
    <scope>NUCLEOTIDE SEQUENCE</scope>
    <source>
        <strain evidence="5">CBS 508.74</strain>
    </source>
</reference>
<name>A0AAN6TE48_9PEZI</name>
<keyword evidence="3 4" id="KW-0040">ANK repeat</keyword>
<dbReference type="PROSITE" id="PS50088">
    <property type="entry name" value="ANK_REPEAT"/>
    <property type="match status" value="2"/>
</dbReference>
<dbReference type="InterPro" id="IPR002110">
    <property type="entry name" value="Ankyrin_rpt"/>
</dbReference>
<dbReference type="PANTHER" id="PTHR24161:SF85">
    <property type="entry name" value="PALMITOYLTRANSFERASE HIP14"/>
    <property type="match status" value="1"/>
</dbReference>
<evidence type="ECO:0000256" key="2">
    <source>
        <dbReference type="ARBA" id="ARBA00022737"/>
    </source>
</evidence>
<dbReference type="Pfam" id="PF12796">
    <property type="entry name" value="Ank_2"/>
    <property type="match status" value="2"/>
</dbReference>
<organism evidence="5 6">
    <name type="scientific">Canariomyces notabilis</name>
    <dbReference type="NCBI Taxonomy" id="2074819"/>
    <lineage>
        <taxon>Eukaryota</taxon>
        <taxon>Fungi</taxon>
        <taxon>Dikarya</taxon>
        <taxon>Ascomycota</taxon>
        <taxon>Pezizomycotina</taxon>
        <taxon>Sordariomycetes</taxon>
        <taxon>Sordariomycetidae</taxon>
        <taxon>Sordariales</taxon>
        <taxon>Chaetomiaceae</taxon>
        <taxon>Canariomyces</taxon>
    </lineage>
</organism>
<accession>A0AAN6TE48</accession>
<evidence type="ECO:0000256" key="1">
    <source>
        <dbReference type="ARBA" id="ARBA00012210"/>
    </source>
</evidence>
<protein>
    <recommendedName>
        <fullName evidence="1">protein S-acyltransferase</fullName>
        <ecNumber evidence="1">2.3.1.225</ecNumber>
    </recommendedName>
</protein>
<dbReference type="SUPFAM" id="SSF48403">
    <property type="entry name" value="Ankyrin repeat"/>
    <property type="match status" value="1"/>
</dbReference>
<dbReference type="AlphaFoldDB" id="A0AAN6TE48"/>
<reference evidence="5" key="2">
    <citation type="submission" date="2023-05" db="EMBL/GenBank/DDBJ databases">
        <authorList>
            <consortium name="Lawrence Berkeley National Laboratory"/>
            <person name="Steindorff A."/>
            <person name="Hensen N."/>
            <person name="Bonometti L."/>
            <person name="Westerberg I."/>
            <person name="Brannstrom I.O."/>
            <person name="Guillou S."/>
            <person name="Cros-Aarteil S."/>
            <person name="Calhoun S."/>
            <person name="Haridas S."/>
            <person name="Kuo A."/>
            <person name="Mondo S."/>
            <person name="Pangilinan J."/>
            <person name="Riley R."/>
            <person name="Labutti K."/>
            <person name="Andreopoulos B."/>
            <person name="Lipzen A."/>
            <person name="Chen C."/>
            <person name="Yanf M."/>
            <person name="Daum C."/>
            <person name="Ng V."/>
            <person name="Clum A."/>
            <person name="Ohm R."/>
            <person name="Martin F."/>
            <person name="Silar P."/>
            <person name="Natvig D."/>
            <person name="Lalanne C."/>
            <person name="Gautier V."/>
            <person name="Ament-Velasquez S.L."/>
            <person name="Kruys A."/>
            <person name="Hutchinson M.I."/>
            <person name="Powell A.J."/>
            <person name="Barry K."/>
            <person name="Miller A.N."/>
            <person name="Grigoriev I.V."/>
            <person name="Debuchy R."/>
            <person name="Gladieux P."/>
            <person name="Thoren M.H."/>
            <person name="Johannesson H."/>
        </authorList>
    </citation>
    <scope>NUCLEOTIDE SEQUENCE</scope>
    <source>
        <strain evidence="5">CBS 508.74</strain>
    </source>
</reference>
<dbReference type="InterPro" id="IPR036770">
    <property type="entry name" value="Ankyrin_rpt-contain_sf"/>
</dbReference>
<dbReference type="PANTHER" id="PTHR24161">
    <property type="entry name" value="ANK_REP_REGION DOMAIN-CONTAINING PROTEIN-RELATED"/>
    <property type="match status" value="1"/>
</dbReference>
<dbReference type="GeneID" id="89935696"/>
<dbReference type="Pfam" id="PF13637">
    <property type="entry name" value="Ank_4"/>
    <property type="match status" value="1"/>
</dbReference>
<feature type="repeat" description="ANK" evidence="4">
    <location>
        <begin position="209"/>
        <end position="241"/>
    </location>
</feature>
<comment type="caution">
    <text evidence="5">The sequence shown here is derived from an EMBL/GenBank/DDBJ whole genome shotgun (WGS) entry which is preliminary data.</text>
</comment>
<dbReference type="GO" id="GO:0019706">
    <property type="term" value="F:protein-cysteine S-palmitoyltransferase activity"/>
    <property type="evidence" value="ECO:0007669"/>
    <property type="project" value="UniProtKB-EC"/>
</dbReference>
<dbReference type="EC" id="2.3.1.225" evidence="1"/>
<dbReference type="EMBL" id="MU853341">
    <property type="protein sequence ID" value="KAK4112751.1"/>
    <property type="molecule type" value="Genomic_DNA"/>
</dbReference>
<evidence type="ECO:0000313" key="6">
    <source>
        <dbReference type="Proteomes" id="UP001302812"/>
    </source>
</evidence>
<evidence type="ECO:0000256" key="3">
    <source>
        <dbReference type="ARBA" id="ARBA00023043"/>
    </source>
</evidence>
<sequence>MLRRAPTAVDARVDHTNLTPLMLAAAGSKKNTDIIRHLKDNGAQVNAQDNKGRTPVMHAASAGRLFNLKFLLDEPSVDISIRDGEEKTTALMYAAESGSASGVELLLAVPDIDPMLKDQNGWTALTFAAWMGSLDMVELLLEDPRVIMALEHGPSDAMISSSIPDGRGETQRLTNTDFALKVACEREHLGVIHRLLKDGRFDPNLCDDDGYTLLHYAVVYERVEVAEVFLEYGARTDISNHSGKTALDLAKGSERMIKILEEPREKN</sequence>
<feature type="repeat" description="ANK" evidence="4">
    <location>
        <begin position="16"/>
        <end position="50"/>
    </location>
</feature>
<gene>
    <name evidence="5" type="ORF">N656DRAFT_709184</name>
</gene>
<dbReference type="SMART" id="SM00248">
    <property type="entry name" value="ANK"/>
    <property type="match status" value="6"/>
</dbReference>
<dbReference type="Gene3D" id="1.25.40.20">
    <property type="entry name" value="Ankyrin repeat-containing domain"/>
    <property type="match status" value="2"/>
</dbReference>
<keyword evidence="6" id="KW-1185">Reference proteome</keyword>
<evidence type="ECO:0000313" key="5">
    <source>
        <dbReference type="EMBL" id="KAK4112751.1"/>
    </source>
</evidence>
<dbReference type="RefSeq" id="XP_064670321.1">
    <property type="nucleotide sequence ID" value="XM_064811571.1"/>
</dbReference>
<dbReference type="PROSITE" id="PS50297">
    <property type="entry name" value="ANK_REP_REGION"/>
    <property type="match status" value="2"/>
</dbReference>
<evidence type="ECO:0000256" key="4">
    <source>
        <dbReference type="PROSITE-ProRule" id="PRU00023"/>
    </source>
</evidence>
<dbReference type="Proteomes" id="UP001302812">
    <property type="component" value="Unassembled WGS sequence"/>
</dbReference>